<gene>
    <name evidence="1" type="ORF">JETT_3418</name>
</gene>
<evidence type="ECO:0000313" key="1">
    <source>
        <dbReference type="EMBL" id="TLD40318.1"/>
    </source>
</evidence>
<reference evidence="1 2" key="1">
    <citation type="submission" date="2019-04" db="EMBL/GenBank/DDBJ databases">
        <title>Genome of a novel bacterium Candidatus Jettenia ecosi reconstructed from metagenome of an anammox bioreactor.</title>
        <authorList>
            <person name="Mardanov A.V."/>
            <person name="Beletsky A.V."/>
            <person name="Ravin N.V."/>
            <person name="Botchkova E.A."/>
            <person name="Litti Y.V."/>
            <person name="Nozhevnikova A.N."/>
        </authorList>
    </citation>
    <scope>NUCLEOTIDE SEQUENCE [LARGE SCALE GENOMIC DNA]</scope>
    <source>
        <strain evidence="1">J2</strain>
    </source>
</reference>
<accession>A0A533Q6T6</accession>
<organism evidence="1 2">
    <name type="scientific">Candidatus Jettenia ecosi</name>
    <dbReference type="NCBI Taxonomy" id="2494326"/>
    <lineage>
        <taxon>Bacteria</taxon>
        <taxon>Pseudomonadati</taxon>
        <taxon>Planctomycetota</taxon>
        <taxon>Candidatus Brocadiia</taxon>
        <taxon>Candidatus Brocadiales</taxon>
        <taxon>Candidatus Brocadiaceae</taxon>
        <taxon>Candidatus Jettenia</taxon>
    </lineage>
</organism>
<dbReference type="EMBL" id="SULG01000110">
    <property type="protein sequence ID" value="TLD40318.1"/>
    <property type="molecule type" value="Genomic_DNA"/>
</dbReference>
<comment type="caution">
    <text evidence="1">The sequence shown here is derived from an EMBL/GenBank/DDBJ whole genome shotgun (WGS) entry which is preliminary data.</text>
</comment>
<name>A0A533Q6T6_9BACT</name>
<evidence type="ECO:0000313" key="2">
    <source>
        <dbReference type="Proteomes" id="UP000319783"/>
    </source>
</evidence>
<sequence>MLHGKKLKVKGFKFLRIEMVECKMKVDRYHLIIVKYI</sequence>
<dbReference type="AlphaFoldDB" id="A0A533Q6T6"/>
<protein>
    <submittedName>
        <fullName evidence="1">Uncharacterized protein</fullName>
    </submittedName>
</protein>
<proteinExistence type="predicted"/>
<dbReference type="Proteomes" id="UP000319783">
    <property type="component" value="Unassembled WGS sequence"/>
</dbReference>